<feature type="compositionally biased region" description="Polar residues" evidence="1">
    <location>
        <begin position="230"/>
        <end position="239"/>
    </location>
</feature>
<accession>A0A9Q3FAK8</accession>
<dbReference type="EMBL" id="AVOT02039478">
    <property type="protein sequence ID" value="MBW0534547.1"/>
    <property type="molecule type" value="Genomic_DNA"/>
</dbReference>
<keyword evidence="4" id="KW-1185">Reference proteome</keyword>
<comment type="caution">
    <text evidence="3">The sequence shown here is derived from an EMBL/GenBank/DDBJ whole genome shotgun (WGS) entry which is preliminary data.</text>
</comment>
<keyword evidence="2" id="KW-0732">Signal</keyword>
<feature type="region of interest" description="Disordered" evidence="1">
    <location>
        <begin position="203"/>
        <end position="239"/>
    </location>
</feature>
<evidence type="ECO:0000313" key="3">
    <source>
        <dbReference type="EMBL" id="MBW0534547.1"/>
    </source>
</evidence>
<evidence type="ECO:0000256" key="2">
    <source>
        <dbReference type="SAM" id="SignalP"/>
    </source>
</evidence>
<reference evidence="3" key="1">
    <citation type="submission" date="2021-03" db="EMBL/GenBank/DDBJ databases">
        <title>Draft genome sequence of rust myrtle Austropuccinia psidii MF-1, a brazilian biotype.</title>
        <authorList>
            <person name="Quecine M.C."/>
            <person name="Pachon D.M.R."/>
            <person name="Bonatelli M.L."/>
            <person name="Correr F.H."/>
            <person name="Franceschini L.M."/>
            <person name="Leite T.F."/>
            <person name="Margarido G.R.A."/>
            <person name="Almeida C.A."/>
            <person name="Ferrarezi J.A."/>
            <person name="Labate C.A."/>
        </authorList>
    </citation>
    <scope>NUCLEOTIDE SEQUENCE</scope>
    <source>
        <strain evidence="3">MF-1</strain>
    </source>
</reference>
<sequence length="239" mass="26085">MDTNLICLCFRFCALCALSGVSPAFTPPQWPTLVMLADKNTKNACLLCDHSDNTARGDPTQDTLVRTPLWLKMMKAFPSGNGLPNPKLADRNASGCHHPMVTSLHNQSKVIIQPMNDGNGERTFKLGPIVTMSCHPWDSNAETLVPCMPCEQTLGQPTPGPSGTQWLKDLFRGKKKAITFPILTLDSSELTLPLYVKASQYNEPPIPGPSPYSKPHEDVSACEPEPEVAPTQSLEEPFG</sequence>
<dbReference type="Proteomes" id="UP000765509">
    <property type="component" value="Unassembled WGS sequence"/>
</dbReference>
<evidence type="ECO:0000256" key="1">
    <source>
        <dbReference type="SAM" id="MobiDB-lite"/>
    </source>
</evidence>
<evidence type="ECO:0000313" key="4">
    <source>
        <dbReference type="Proteomes" id="UP000765509"/>
    </source>
</evidence>
<name>A0A9Q3FAK8_9BASI</name>
<gene>
    <name evidence="3" type="ORF">O181_074262</name>
</gene>
<dbReference type="AlphaFoldDB" id="A0A9Q3FAK8"/>
<organism evidence="3 4">
    <name type="scientific">Austropuccinia psidii MF-1</name>
    <dbReference type="NCBI Taxonomy" id="1389203"/>
    <lineage>
        <taxon>Eukaryota</taxon>
        <taxon>Fungi</taxon>
        <taxon>Dikarya</taxon>
        <taxon>Basidiomycota</taxon>
        <taxon>Pucciniomycotina</taxon>
        <taxon>Pucciniomycetes</taxon>
        <taxon>Pucciniales</taxon>
        <taxon>Sphaerophragmiaceae</taxon>
        <taxon>Austropuccinia</taxon>
    </lineage>
</organism>
<proteinExistence type="predicted"/>
<feature type="chain" id="PRO_5040489225" evidence="2">
    <location>
        <begin position="25"/>
        <end position="239"/>
    </location>
</feature>
<feature type="signal peptide" evidence="2">
    <location>
        <begin position="1"/>
        <end position="24"/>
    </location>
</feature>
<protein>
    <submittedName>
        <fullName evidence="3">Uncharacterized protein</fullName>
    </submittedName>
</protein>